<name>A0A1H5G9R5_9MICO</name>
<dbReference type="OrthoDB" id="1814561at2"/>
<dbReference type="EMBL" id="FNTX01000001">
    <property type="protein sequence ID" value="SEE12330.1"/>
    <property type="molecule type" value="Genomic_DNA"/>
</dbReference>
<organism evidence="1 2">
    <name type="scientific">Ruania alba</name>
    <dbReference type="NCBI Taxonomy" id="648782"/>
    <lineage>
        <taxon>Bacteria</taxon>
        <taxon>Bacillati</taxon>
        <taxon>Actinomycetota</taxon>
        <taxon>Actinomycetes</taxon>
        <taxon>Micrococcales</taxon>
        <taxon>Ruaniaceae</taxon>
        <taxon>Ruania</taxon>
    </lineage>
</organism>
<sequence length="93" mass="10452">MHQPSLHQQKPVRIEAMRFTTDTAEDVARWCDGVLGGTRRSARTRTPVLTIFGQIHGTIRAMPGDYVYRTRDGSFFVAGPAAFETQYEPVSTH</sequence>
<dbReference type="Proteomes" id="UP000199220">
    <property type="component" value="Unassembled WGS sequence"/>
</dbReference>
<gene>
    <name evidence="1" type="ORF">SAMN04488554_1581</name>
</gene>
<protein>
    <submittedName>
        <fullName evidence="1">Uncharacterized protein</fullName>
    </submittedName>
</protein>
<proteinExistence type="predicted"/>
<dbReference type="AlphaFoldDB" id="A0A1H5G9R5"/>
<evidence type="ECO:0000313" key="1">
    <source>
        <dbReference type="EMBL" id="SEE12330.1"/>
    </source>
</evidence>
<reference evidence="2" key="1">
    <citation type="submission" date="2016-10" db="EMBL/GenBank/DDBJ databases">
        <authorList>
            <person name="Varghese N."/>
            <person name="Submissions S."/>
        </authorList>
    </citation>
    <scope>NUCLEOTIDE SEQUENCE [LARGE SCALE GENOMIC DNA]</scope>
    <source>
        <strain evidence="2">DSM 21368</strain>
    </source>
</reference>
<accession>A0A1H5G9R5</accession>
<evidence type="ECO:0000313" key="2">
    <source>
        <dbReference type="Proteomes" id="UP000199220"/>
    </source>
</evidence>
<keyword evidence="2" id="KW-1185">Reference proteome</keyword>
<dbReference type="RefSeq" id="WP_089772422.1">
    <property type="nucleotide sequence ID" value="NZ_FNTX01000001.1"/>
</dbReference>